<dbReference type="InterPro" id="IPR036941">
    <property type="entry name" value="Rcpt_L-dom_sf"/>
</dbReference>
<keyword evidence="10 20" id="KW-0547">Nucleotide-binding</keyword>
<keyword evidence="11" id="KW-0418">Kinase</keyword>
<dbReference type="InterPro" id="IPR020635">
    <property type="entry name" value="Tyr_kinase_cat_dom"/>
</dbReference>
<dbReference type="PANTHER" id="PTHR24416:SF525">
    <property type="entry name" value="INSULIN-LIKE RECEPTOR"/>
    <property type="match status" value="1"/>
</dbReference>
<feature type="compositionally biased region" description="Basic residues" evidence="21">
    <location>
        <begin position="1924"/>
        <end position="1938"/>
    </location>
</feature>
<evidence type="ECO:0000256" key="20">
    <source>
        <dbReference type="PROSITE-ProRule" id="PRU10141"/>
    </source>
</evidence>
<dbReference type="PROSITE" id="PS00107">
    <property type="entry name" value="PROTEIN_KINASE_ATP"/>
    <property type="match status" value="1"/>
</dbReference>
<dbReference type="SMART" id="SM00261">
    <property type="entry name" value="FU"/>
    <property type="match status" value="1"/>
</dbReference>
<feature type="region of interest" description="Disordered" evidence="21">
    <location>
        <begin position="1876"/>
        <end position="1954"/>
    </location>
</feature>
<dbReference type="InterPro" id="IPR000494">
    <property type="entry name" value="Rcpt_L-dom"/>
</dbReference>
<evidence type="ECO:0000256" key="3">
    <source>
        <dbReference type="ARBA" id="ARBA00022553"/>
    </source>
</evidence>
<evidence type="ECO:0000256" key="10">
    <source>
        <dbReference type="ARBA" id="ARBA00022741"/>
    </source>
</evidence>
<dbReference type="EMBL" id="PDUG01000003">
    <property type="protein sequence ID" value="PIC41160.1"/>
    <property type="molecule type" value="Genomic_DNA"/>
</dbReference>
<dbReference type="Gene3D" id="2.10.220.10">
    <property type="entry name" value="Hormone Receptor, Insulin-like Growth Factor Receptor 1, Chain A, domain 2"/>
    <property type="match status" value="1"/>
</dbReference>
<name>A0A2G5UNT9_9PELO</name>
<accession>A0A2G5UNT9</accession>
<feature type="binding site" evidence="20">
    <location>
        <position position="1385"/>
    </location>
    <ligand>
        <name>ATP</name>
        <dbReference type="ChEBI" id="CHEBI:30616"/>
    </ligand>
</feature>
<feature type="region of interest" description="Disordered" evidence="21">
    <location>
        <begin position="1047"/>
        <end position="1104"/>
    </location>
</feature>
<dbReference type="InterPro" id="IPR001245">
    <property type="entry name" value="Ser-Thr/Tyr_kinase_cat_dom"/>
</dbReference>
<keyword evidence="26" id="KW-1185">Reference proteome</keyword>
<dbReference type="InterPro" id="IPR011009">
    <property type="entry name" value="Kinase-like_dom_sf"/>
</dbReference>
<evidence type="ECO:0000256" key="5">
    <source>
        <dbReference type="ARBA" id="ARBA00022685"/>
    </source>
</evidence>
<reference evidence="26" key="1">
    <citation type="submission" date="2017-10" db="EMBL/GenBank/DDBJ databases">
        <title>Rapid genome shrinkage in a self-fertile nematode reveals novel sperm competition proteins.</title>
        <authorList>
            <person name="Yin D."/>
            <person name="Schwarz E.M."/>
            <person name="Thomas C.G."/>
            <person name="Felde R.L."/>
            <person name="Korf I.F."/>
            <person name="Cutter A.D."/>
            <person name="Schartner C.M."/>
            <person name="Ralston E.J."/>
            <person name="Meyer B.J."/>
            <person name="Haag E.S."/>
        </authorList>
    </citation>
    <scope>NUCLEOTIDE SEQUENCE [LARGE SCALE GENOMIC DNA]</scope>
    <source>
        <strain evidence="26">JU1422</strain>
    </source>
</reference>
<feature type="compositionally biased region" description="Basic residues" evidence="21">
    <location>
        <begin position="104"/>
        <end position="119"/>
    </location>
</feature>
<dbReference type="SUPFAM" id="SSF57184">
    <property type="entry name" value="Growth factor receptor domain"/>
    <property type="match status" value="1"/>
</dbReference>
<gene>
    <name evidence="25" type="primary">Cni-daf-2</name>
    <name evidence="25" type="synonym">Cnig_chr_III.g8677</name>
    <name evidence="25" type="ORF">B9Z55_008677</name>
</gene>
<evidence type="ECO:0000256" key="6">
    <source>
        <dbReference type="ARBA" id="ARBA00022692"/>
    </source>
</evidence>
<proteinExistence type="predicted"/>
<evidence type="ECO:0000256" key="15">
    <source>
        <dbReference type="ARBA" id="ARBA00023137"/>
    </source>
</evidence>
<dbReference type="Proteomes" id="UP000230233">
    <property type="component" value="Chromosome III"/>
</dbReference>
<dbReference type="InterPro" id="IPR013783">
    <property type="entry name" value="Ig-like_fold"/>
</dbReference>
<evidence type="ECO:0000313" key="26">
    <source>
        <dbReference type="Proteomes" id="UP000230233"/>
    </source>
</evidence>
<keyword evidence="4" id="KW-0808">Transferase</keyword>
<evidence type="ECO:0000256" key="17">
    <source>
        <dbReference type="ARBA" id="ARBA00023180"/>
    </source>
</evidence>
<dbReference type="SMART" id="SM00060">
    <property type="entry name" value="FN3"/>
    <property type="match status" value="2"/>
</dbReference>
<dbReference type="CDD" id="cd00063">
    <property type="entry name" value="FN3"/>
    <property type="match status" value="2"/>
</dbReference>
<dbReference type="PANTHER" id="PTHR24416">
    <property type="entry name" value="TYROSINE-PROTEIN KINASE RECEPTOR"/>
    <property type="match status" value="1"/>
</dbReference>
<keyword evidence="9" id="KW-0677">Repeat</keyword>
<dbReference type="GO" id="GO:0042593">
    <property type="term" value="P:glucose homeostasis"/>
    <property type="evidence" value="ECO:0007669"/>
    <property type="project" value="TreeGrafter"/>
</dbReference>
<dbReference type="GO" id="GO:0005009">
    <property type="term" value="F:insulin receptor activity"/>
    <property type="evidence" value="ECO:0007669"/>
    <property type="project" value="TreeGrafter"/>
</dbReference>
<feature type="region of interest" description="Disordered" evidence="21">
    <location>
        <begin position="1695"/>
        <end position="1727"/>
    </location>
</feature>
<feature type="compositionally biased region" description="Basic and acidic residues" evidence="21">
    <location>
        <begin position="1945"/>
        <end position="1954"/>
    </location>
</feature>
<evidence type="ECO:0000256" key="12">
    <source>
        <dbReference type="ARBA" id="ARBA00022840"/>
    </source>
</evidence>
<dbReference type="InterPro" id="IPR003961">
    <property type="entry name" value="FN3_dom"/>
</dbReference>
<feature type="region of interest" description="Disordered" evidence="21">
    <location>
        <begin position="1"/>
        <end position="38"/>
    </location>
</feature>
<evidence type="ECO:0000256" key="8">
    <source>
        <dbReference type="ARBA" id="ARBA00022729"/>
    </source>
</evidence>
<dbReference type="SUPFAM" id="SSF56112">
    <property type="entry name" value="Protein kinase-like (PK-like)"/>
    <property type="match status" value="1"/>
</dbReference>
<dbReference type="PROSITE" id="PS50011">
    <property type="entry name" value="PROTEIN_KINASE_DOM"/>
    <property type="match status" value="1"/>
</dbReference>
<dbReference type="Gene3D" id="3.80.20.20">
    <property type="entry name" value="Receptor L-domain"/>
    <property type="match status" value="2"/>
</dbReference>
<dbReference type="Gene3D" id="3.30.200.20">
    <property type="entry name" value="Phosphorylase Kinase, domain 1"/>
    <property type="match status" value="1"/>
</dbReference>
<feature type="region of interest" description="Disordered" evidence="21">
    <location>
        <begin position="1820"/>
        <end position="1859"/>
    </location>
</feature>
<dbReference type="FunFam" id="1.10.510.10:FF:000987">
    <property type="entry name" value="Receptor protein-tyrosine kinase"/>
    <property type="match status" value="1"/>
</dbReference>
<feature type="region of interest" description="Disordered" evidence="21">
    <location>
        <begin position="104"/>
        <end position="135"/>
    </location>
</feature>
<organism evidence="25 26">
    <name type="scientific">Caenorhabditis nigoni</name>
    <dbReference type="NCBI Taxonomy" id="1611254"/>
    <lineage>
        <taxon>Eukaryota</taxon>
        <taxon>Metazoa</taxon>
        <taxon>Ecdysozoa</taxon>
        <taxon>Nematoda</taxon>
        <taxon>Chromadorea</taxon>
        <taxon>Rhabditida</taxon>
        <taxon>Rhabditina</taxon>
        <taxon>Rhabditomorpha</taxon>
        <taxon>Rhabditoidea</taxon>
        <taxon>Rhabditidae</taxon>
        <taxon>Peloderinae</taxon>
        <taxon>Caenorhabditis</taxon>
    </lineage>
</organism>
<comment type="subcellular location">
    <subcellularLocation>
        <location evidence="1">Membrane</location>
        <topology evidence="1">Single-pass type I membrane protein</topology>
    </subcellularLocation>
</comment>
<dbReference type="InterPro" id="IPR017441">
    <property type="entry name" value="Protein_kinase_ATP_BS"/>
</dbReference>
<dbReference type="GO" id="GO:0005524">
    <property type="term" value="F:ATP binding"/>
    <property type="evidence" value="ECO:0007669"/>
    <property type="project" value="UniProtKB-UniRule"/>
</dbReference>
<evidence type="ECO:0000256" key="11">
    <source>
        <dbReference type="ARBA" id="ARBA00022777"/>
    </source>
</evidence>
<feature type="compositionally biased region" description="Polar residues" evidence="21">
    <location>
        <begin position="1094"/>
        <end position="1103"/>
    </location>
</feature>
<dbReference type="Pfam" id="PF07714">
    <property type="entry name" value="PK_Tyr_Ser-Thr"/>
    <property type="match status" value="1"/>
</dbReference>
<dbReference type="Gene3D" id="2.60.40.10">
    <property type="entry name" value="Immunoglobulins"/>
    <property type="match status" value="4"/>
</dbReference>
<dbReference type="Gene3D" id="1.10.510.10">
    <property type="entry name" value="Transferase(Phosphotransferase) domain 1"/>
    <property type="match status" value="1"/>
</dbReference>
<evidence type="ECO:0000256" key="7">
    <source>
        <dbReference type="ARBA" id="ARBA00022723"/>
    </source>
</evidence>
<dbReference type="SUPFAM" id="SSF52058">
    <property type="entry name" value="L domain-like"/>
    <property type="match status" value="2"/>
</dbReference>
<dbReference type="EC" id="2.7.10.1" evidence="2"/>
<feature type="compositionally biased region" description="Low complexity" evidence="21">
    <location>
        <begin position="1712"/>
        <end position="1723"/>
    </location>
</feature>
<evidence type="ECO:0000256" key="14">
    <source>
        <dbReference type="ARBA" id="ARBA00023136"/>
    </source>
</evidence>
<comment type="catalytic activity">
    <reaction evidence="19">
        <text>L-tyrosyl-[protein] + ATP = O-phospho-L-tyrosyl-[protein] + ADP + H(+)</text>
        <dbReference type="Rhea" id="RHEA:10596"/>
        <dbReference type="Rhea" id="RHEA-COMP:10136"/>
        <dbReference type="Rhea" id="RHEA-COMP:20101"/>
        <dbReference type="ChEBI" id="CHEBI:15378"/>
        <dbReference type="ChEBI" id="CHEBI:30616"/>
        <dbReference type="ChEBI" id="CHEBI:46858"/>
        <dbReference type="ChEBI" id="CHEBI:61978"/>
        <dbReference type="ChEBI" id="CHEBI:456216"/>
        <dbReference type="EC" id="2.7.10.1"/>
    </reaction>
</comment>
<keyword evidence="8" id="KW-0732">Signal</keyword>
<dbReference type="InterPro" id="IPR008266">
    <property type="entry name" value="Tyr_kinase_AS"/>
</dbReference>
<keyword evidence="13 22" id="KW-1133">Transmembrane helix</keyword>
<dbReference type="STRING" id="1611254.A0A2G5UNT9"/>
<feature type="transmembrane region" description="Helical" evidence="22">
    <location>
        <begin position="1284"/>
        <end position="1310"/>
    </location>
</feature>
<dbReference type="PRINTS" id="PR00109">
    <property type="entry name" value="TYRKINASE"/>
</dbReference>
<evidence type="ECO:0000256" key="19">
    <source>
        <dbReference type="ARBA" id="ARBA00051243"/>
    </source>
</evidence>
<dbReference type="GO" id="GO:0051897">
    <property type="term" value="P:positive regulation of phosphatidylinositol 3-kinase/protein kinase B signal transduction"/>
    <property type="evidence" value="ECO:0007669"/>
    <property type="project" value="TreeGrafter"/>
</dbReference>
<keyword evidence="18" id="KW-0464">Manganese</keyword>
<keyword evidence="16" id="KW-0675">Receptor</keyword>
<feature type="transmembrane region" description="Helical" evidence="22">
    <location>
        <begin position="1414"/>
        <end position="1432"/>
    </location>
</feature>
<keyword evidence="7" id="KW-0479">Metal-binding</keyword>
<feature type="compositionally biased region" description="Gly residues" evidence="21">
    <location>
        <begin position="1702"/>
        <end position="1711"/>
    </location>
</feature>
<keyword evidence="5" id="KW-0165">Cleavage on pair of basic residues</keyword>
<keyword evidence="12 20" id="KW-0067">ATP-binding</keyword>
<evidence type="ECO:0000256" key="16">
    <source>
        <dbReference type="ARBA" id="ARBA00023170"/>
    </source>
</evidence>
<keyword evidence="15" id="KW-0829">Tyrosine-protein kinase</keyword>
<evidence type="ECO:0000256" key="2">
    <source>
        <dbReference type="ARBA" id="ARBA00011902"/>
    </source>
</evidence>
<keyword evidence="6 22" id="KW-0812">Transmembrane</keyword>
<dbReference type="InterPro" id="IPR006212">
    <property type="entry name" value="Furin_repeat"/>
</dbReference>
<dbReference type="CDD" id="cd00064">
    <property type="entry name" value="FU"/>
    <property type="match status" value="1"/>
</dbReference>
<keyword evidence="17" id="KW-0325">Glycoprotein</keyword>
<dbReference type="InterPro" id="IPR009030">
    <property type="entry name" value="Growth_fac_rcpt_cys_sf"/>
</dbReference>
<sequence length="1954" mass="219643">MTGSNKYMVRSRRRHKVLKDSGATTTSDSDDVEDSLPSTSSSLLLQHKVLEEYGSFQREESRRNCIITSPSNDVNISQYYSGCHVINGAKSEVDDVSEFRIHKMRRRRNSSSHRTRRRNMISTSSESSTSSSPTTSLSSFCLRNASIILLLLSLCAIFQPCSSIREIRCPPIDIRNKPWGIKARPSLIGDKDQINYFYDRSNNATWPPVNHMINCTVIEGSLSLSFIYNGGPKDADPRELKTLEQSDYPIFPNLREVTGTFLVFETKGLVDLGIMFPNLRVIGGQTLVQHFALIIYRNHQLEAINLPKLSVVRNGGIRVQDNKWCCHVTSIDWKSLIQSAINDVVVDDAAEWSVTETGKVCPKTCDTGPNYKDRCREYMTPEGKQVQSCWSDTACRRKCPYDRFDNGAMGPGCSPEGERCHEQCLGGCDAPNDDTQCSACRNLHYNGKCVSKCPRNMYVLMGRRCVTKAECLALNPTQKSRIQYIKATDGLCSDKCPEGWEINKDEPKFCKKCDGPCEITCTIDHKIDTFPKALALRRCNIIKGNLTIEIRGKQQSGMAAELKEVFANIHTITEYLHIMRSPPLLSLAMFKSLKLIRGDSLFLGKFALSVVENDNMRSLFEDNREIVFGNKNATVQFHNNRMLCFELITDLIKMLGINETSEFDQSTNSNGDKAICATSLITVKTGAVTDDSIKFSWDRINLNDSDFRKFLGYELFYKEVDKIDPKMTIDDDRSACVDSWSSKFFQHYEDQKGTMNVTLDATDRIRPNTLYAYYVATQMVRHPGAKNGISKIGFVRTEYATPDPPMVRVEAVSQNSIKLVWDPPHQSNGDITFYTISWRELDIDVHAEAMRFCNEEGTMVATRYEDDTSDKPDKEVSISMYSPFTSNDTCSASAGCCACSALASSDDRSLTTPDPDKRQEDANFENTLIDTLFASATTRGCDYDADPIGCAIRRRPMESEVFEHETPGEDAEDVEEHLRVKRNTEALERRRQAILRGEEEGQSHAIRGADVDDEQYERFSASILANIREKRSIQNAKDQDEMLARKESKFFKKETSGQTDTAKDMDIGKETTDEEIKRLLAGDKQEQNADDDSSTNSTVTPEATPTMAVMDEILYSANVNTINVTAKATGNQYVLGNLKHYTIYAITIQACQDTSKKNHYCSVPHKAATKKRTLAKPDIDKVDQSTIMTVQDKQEPNKVHITWNHPDETNGGVLGYMVTVKNSMEIPVCVPNTKGFDPTTHGTVFRDLSEGSYEIGIVTYSAASNGERVKRQAMYEVSMPSFWVWWRLLLVGLFIFCLIAAIAGVVYYNVRYKFGKRVKKLADFMHMNPEYCVDNKYTIDDWELEKDSVTLGEVIGQGTFGKVYLAQGKNCVSIRGDAFGPCAVKINTEEAAESLENMNYLMEANVMKNFKTTFIVKLFGVVSSVHPAWVVMEFMELGNLRDYLRAKREEEVFDENNCNFYNIVPREKICEWAAQICDGMAYLESLKFCHRDLAARNCMIDKTELVKIGDFGMARDLFYHDYYKPSGKRMMPVRWMSPESLKDGKFDSKSDIWSFGVVLYELITLGAQPYIGLSNDEVLNYIGMARKVIKKPDCCSEYWYKIMKMCWRYAPRDRPTFLQLVHLLSAEASEEFKTLSFVFTENQMAMEDTEPLDLDEIYNYNPPEELDPAAMDAQVMEEERKGGRRMTDSIPMKEFKSDGLRKNGGGTGGGSSHSTISMGSTMIPMKPKRRQGSLDEEYTLMNHSRGPSDTEIRTYTGDEGDYVERDVAADVPTRRNTGASNCSYTGGPYCLTNRGGSNERAGFGEGLRLTDGVGSGGHLHEDSYYSDNQLNSMDTRRSTGASTASYGAPPQTKWSGSQTKGATYFEKQKQMQQAAEAAAKKAKLSGAGDHPVVIPTGFNGDPDYTETEPPLSKGSPSKNGNTGYHHHGHHGPHSHRGNGRTAFGETERLIEEHP</sequence>
<dbReference type="InterPro" id="IPR050122">
    <property type="entry name" value="RTK"/>
</dbReference>
<dbReference type="InterPro" id="IPR036116">
    <property type="entry name" value="FN3_sf"/>
</dbReference>
<dbReference type="SMART" id="SM00219">
    <property type="entry name" value="TyrKc"/>
    <property type="match status" value="1"/>
</dbReference>
<dbReference type="OrthoDB" id="546826at2759"/>
<dbReference type="FunFam" id="2.60.40.10:FF:003807">
    <property type="match status" value="1"/>
</dbReference>
<evidence type="ECO:0000256" key="1">
    <source>
        <dbReference type="ARBA" id="ARBA00004479"/>
    </source>
</evidence>
<dbReference type="GO" id="GO:0046872">
    <property type="term" value="F:metal ion binding"/>
    <property type="evidence" value="ECO:0007669"/>
    <property type="project" value="UniProtKB-KW"/>
</dbReference>
<feature type="domain" description="Fibronectin type-III" evidence="24">
    <location>
        <begin position="1184"/>
        <end position="1281"/>
    </location>
</feature>
<dbReference type="GO" id="GO:0005899">
    <property type="term" value="C:insulin receptor complex"/>
    <property type="evidence" value="ECO:0007669"/>
    <property type="project" value="TreeGrafter"/>
</dbReference>
<comment type="caution">
    <text evidence="25">The sequence shown here is derived from an EMBL/GenBank/DDBJ whole genome shotgun (WGS) entry which is preliminary data.</text>
</comment>
<feature type="domain" description="Fibronectin type-III" evidence="24">
    <location>
        <begin position="801"/>
        <end position="903"/>
    </location>
</feature>
<dbReference type="InterPro" id="IPR006211">
    <property type="entry name" value="Furin-like_Cys-rich_dom"/>
</dbReference>
<evidence type="ECO:0000256" key="4">
    <source>
        <dbReference type="ARBA" id="ARBA00022679"/>
    </source>
</evidence>
<dbReference type="Pfam" id="PF00757">
    <property type="entry name" value="Furin-like"/>
    <property type="match status" value="1"/>
</dbReference>
<dbReference type="PROSITE" id="PS00109">
    <property type="entry name" value="PROTEIN_KINASE_TYR"/>
    <property type="match status" value="1"/>
</dbReference>
<keyword evidence="3" id="KW-0597">Phosphoprotein</keyword>
<dbReference type="GO" id="GO:0030424">
    <property type="term" value="C:axon"/>
    <property type="evidence" value="ECO:0007669"/>
    <property type="project" value="TreeGrafter"/>
</dbReference>
<evidence type="ECO:0000259" key="24">
    <source>
        <dbReference type="PROSITE" id="PS50853"/>
    </source>
</evidence>
<feature type="compositionally biased region" description="Low complexity" evidence="21">
    <location>
        <begin position="122"/>
        <end position="135"/>
    </location>
</feature>
<evidence type="ECO:0000256" key="18">
    <source>
        <dbReference type="ARBA" id="ARBA00023211"/>
    </source>
</evidence>
<keyword evidence="14 22" id="KW-0472">Membrane</keyword>
<evidence type="ECO:0000256" key="13">
    <source>
        <dbReference type="ARBA" id="ARBA00022989"/>
    </source>
</evidence>
<evidence type="ECO:0000256" key="9">
    <source>
        <dbReference type="ARBA" id="ARBA00022737"/>
    </source>
</evidence>
<feature type="domain" description="Protein kinase" evidence="23">
    <location>
        <begin position="1349"/>
        <end position="1625"/>
    </location>
</feature>
<feature type="compositionally biased region" description="Polar residues" evidence="21">
    <location>
        <begin position="1825"/>
        <end position="1845"/>
    </location>
</feature>
<dbReference type="GO" id="GO:0043560">
    <property type="term" value="F:insulin receptor substrate binding"/>
    <property type="evidence" value="ECO:0007669"/>
    <property type="project" value="TreeGrafter"/>
</dbReference>
<evidence type="ECO:0000256" key="22">
    <source>
        <dbReference type="SAM" id="Phobius"/>
    </source>
</evidence>
<dbReference type="PROSITE" id="PS50853">
    <property type="entry name" value="FN3"/>
    <property type="match status" value="2"/>
</dbReference>
<evidence type="ECO:0000256" key="21">
    <source>
        <dbReference type="SAM" id="MobiDB-lite"/>
    </source>
</evidence>
<dbReference type="SUPFAM" id="SSF49265">
    <property type="entry name" value="Fibronectin type III"/>
    <property type="match status" value="2"/>
</dbReference>
<evidence type="ECO:0000259" key="23">
    <source>
        <dbReference type="PROSITE" id="PS50011"/>
    </source>
</evidence>
<evidence type="ECO:0000313" key="25">
    <source>
        <dbReference type="EMBL" id="PIC41160.1"/>
    </source>
</evidence>
<protein>
    <recommendedName>
        <fullName evidence="2">receptor protein-tyrosine kinase</fullName>
        <ecNumber evidence="2">2.7.10.1</ecNumber>
    </recommendedName>
</protein>
<feature type="compositionally biased region" description="Basic and acidic residues" evidence="21">
    <location>
        <begin position="1047"/>
        <end position="1087"/>
    </location>
</feature>
<dbReference type="GO" id="GO:0043410">
    <property type="term" value="P:positive regulation of MAPK cascade"/>
    <property type="evidence" value="ECO:0007669"/>
    <property type="project" value="TreeGrafter"/>
</dbReference>
<dbReference type="Pfam" id="PF01030">
    <property type="entry name" value="Recep_L_domain"/>
    <property type="match status" value="2"/>
</dbReference>
<dbReference type="InterPro" id="IPR000719">
    <property type="entry name" value="Prot_kinase_dom"/>
</dbReference>